<dbReference type="EMBL" id="KQ459053">
    <property type="protein sequence ID" value="KPJ04198.1"/>
    <property type="molecule type" value="Genomic_DNA"/>
</dbReference>
<keyword evidence="2" id="KW-0472">Membrane</keyword>
<evidence type="ECO:0000313" key="3">
    <source>
        <dbReference type="EMBL" id="KPJ04198.1"/>
    </source>
</evidence>
<dbReference type="GO" id="GO:0005886">
    <property type="term" value="C:plasma membrane"/>
    <property type="evidence" value="ECO:0007669"/>
    <property type="project" value="InterPro"/>
</dbReference>
<gene>
    <name evidence="3" type="ORF">RR46_07957</name>
</gene>
<keyword evidence="4" id="KW-1185">Reference proteome</keyword>
<proteinExistence type="predicted"/>
<dbReference type="Pfam" id="PF10166">
    <property type="entry name" value="DUF2368"/>
    <property type="match status" value="1"/>
</dbReference>
<evidence type="ECO:0000256" key="1">
    <source>
        <dbReference type="SAM" id="MobiDB-lite"/>
    </source>
</evidence>
<evidence type="ECO:0000313" key="4">
    <source>
        <dbReference type="Proteomes" id="UP000053268"/>
    </source>
</evidence>
<sequence length="151" mass="17687">MGGFISINLEENYKKNEKFLQSLNEISMERQIQLQYQMQERQRALQIARNRDIFLWFSAFNITAASGLLTGFRRTKRTYLLAPLVPLMFVNLYYWDLAYGNKLHRIRMEAEHIMSHESDMLELPCGLPSPSSVDQGRLDAEEKKKIHPPLP</sequence>
<evidence type="ECO:0000256" key="2">
    <source>
        <dbReference type="SAM" id="Phobius"/>
    </source>
</evidence>
<keyword evidence="2" id="KW-1133">Transmembrane helix</keyword>
<dbReference type="InterPro" id="IPR019319">
    <property type="entry name" value="Plg-R(KT)"/>
</dbReference>
<feature type="region of interest" description="Disordered" evidence="1">
    <location>
        <begin position="129"/>
        <end position="151"/>
    </location>
</feature>
<dbReference type="AlphaFoldDB" id="A0A194QF76"/>
<reference evidence="3 4" key="1">
    <citation type="journal article" date="2015" name="Nat. Commun.">
        <title>Outbred genome sequencing and CRISPR/Cas9 gene editing in butterflies.</title>
        <authorList>
            <person name="Li X."/>
            <person name="Fan D."/>
            <person name="Zhang W."/>
            <person name="Liu G."/>
            <person name="Zhang L."/>
            <person name="Zhao L."/>
            <person name="Fang X."/>
            <person name="Chen L."/>
            <person name="Dong Y."/>
            <person name="Chen Y."/>
            <person name="Ding Y."/>
            <person name="Zhao R."/>
            <person name="Feng M."/>
            <person name="Zhu Y."/>
            <person name="Feng Y."/>
            <person name="Jiang X."/>
            <person name="Zhu D."/>
            <person name="Xiang H."/>
            <person name="Feng X."/>
            <person name="Li S."/>
            <person name="Wang J."/>
            <person name="Zhang G."/>
            <person name="Kronforst M.R."/>
            <person name="Wang W."/>
        </authorList>
    </citation>
    <scope>NUCLEOTIDE SEQUENCE [LARGE SCALE GENOMIC DNA]</scope>
    <source>
        <strain evidence="3">Ya'a_city_454_Px</strain>
        <tissue evidence="3">Whole body</tissue>
    </source>
</reference>
<keyword evidence="2 3" id="KW-0812">Transmembrane</keyword>
<dbReference type="PANTHER" id="PTHR13411:SF6">
    <property type="entry name" value="PLASMINOGEN RECEPTOR (KT)"/>
    <property type="match status" value="1"/>
</dbReference>
<protein>
    <submittedName>
        <fullName evidence="3">Transmembrane protein C9orf46-like</fullName>
    </submittedName>
</protein>
<dbReference type="Proteomes" id="UP000053268">
    <property type="component" value="Unassembled WGS sequence"/>
</dbReference>
<organism evidence="3 4">
    <name type="scientific">Papilio xuthus</name>
    <name type="common">Asian swallowtail butterfly</name>
    <dbReference type="NCBI Taxonomy" id="66420"/>
    <lineage>
        <taxon>Eukaryota</taxon>
        <taxon>Metazoa</taxon>
        <taxon>Ecdysozoa</taxon>
        <taxon>Arthropoda</taxon>
        <taxon>Hexapoda</taxon>
        <taxon>Insecta</taxon>
        <taxon>Pterygota</taxon>
        <taxon>Neoptera</taxon>
        <taxon>Endopterygota</taxon>
        <taxon>Lepidoptera</taxon>
        <taxon>Glossata</taxon>
        <taxon>Ditrysia</taxon>
        <taxon>Papilionoidea</taxon>
        <taxon>Papilionidae</taxon>
        <taxon>Papilioninae</taxon>
        <taxon>Papilio</taxon>
    </lineage>
</organism>
<feature type="transmembrane region" description="Helical" evidence="2">
    <location>
        <begin position="78"/>
        <end position="98"/>
    </location>
</feature>
<feature type="transmembrane region" description="Helical" evidence="2">
    <location>
        <begin position="53"/>
        <end position="72"/>
    </location>
</feature>
<dbReference type="PANTHER" id="PTHR13411">
    <property type="entry name" value="PLASMINOGEN RECEPTOR (KT)"/>
    <property type="match status" value="1"/>
</dbReference>
<accession>A0A194QF76</accession>
<dbReference type="STRING" id="66420.A0A194QF76"/>
<name>A0A194QF76_PAPXU</name>